<dbReference type="Pfam" id="PF14400">
    <property type="entry name" value="Transglut_i_TM"/>
    <property type="match status" value="1"/>
</dbReference>
<dbReference type="Pfam" id="PF14402">
    <property type="entry name" value="7TM_transglut"/>
    <property type="match status" value="1"/>
</dbReference>
<feature type="transmembrane region" description="Helical" evidence="1">
    <location>
        <begin position="439"/>
        <end position="457"/>
    </location>
</feature>
<keyword evidence="1" id="KW-0472">Membrane</keyword>
<feature type="domain" description="7 transmembrane helices usually fused to an inactive transglutaminase" evidence="3">
    <location>
        <begin position="258"/>
        <end position="500"/>
    </location>
</feature>
<protein>
    <submittedName>
        <fullName evidence="4">UUP1 family membrane protein</fullName>
    </submittedName>
</protein>
<keyword evidence="5" id="KW-1185">Reference proteome</keyword>
<feature type="transmembrane region" description="Helical" evidence="1">
    <location>
        <begin position="469"/>
        <end position="489"/>
    </location>
</feature>
<comment type="caution">
    <text evidence="4">The sequence shown here is derived from an EMBL/GenBank/DDBJ whole genome shotgun (WGS) entry which is preliminary data.</text>
</comment>
<dbReference type="InterPro" id="IPR025838">
    <property type="entry name" value="Transglut_i_TM"/>
</dbReference>
<dbReference type="InterPro" id="IPR025840">
    <property type="entry name" value="7TM_transglut"/>
</dbReference>
<feature type="transmembrane region" description="Helical" evidence="1">
    <location>
        <begin position="341"/>
        <end position="367"/>
    </location>
</feature>
<gene>
    <name evidence="4" type="ORF">V6U78_07080</name>
</gene>
<accession>A0ABW8PZJ2</accession>
<feature type="domain" description="Inactive transglutaminase fused to 7 transmembrane helices" evidence="2">
    <location>
        <begin position="25"/>
        <end position="184"/>
    </location>
</feature>
<feature type="transmembrane region" description="Helical" evidence="1">
    <location>
        <begin position="406"/>
        <end position="424"/>
    </location>
</feature>
<keyword evidence="1" id="KW-1133">Transmembrane helix</keyword>
<evidence type="ECO:0000256" key="1">
    <source>
        <dbReference type="SAM" id="Phobius"/>
    </source>
</evidence>
<evidence type="ECO:0000313" key="4">
    <source>
        <dbReference type="EMBL" id="MFK7160797.1"/>
    </source>
</evidence>
<dbReference type="Proteomes" id="UP001621714">
    <property type="component" value="Unassembled WGS sequence"/>
</dbReference>
<reference evidence="4 5" key="1">
    <citation type="submission" date="2024-02" db="EMBL/GenBank/DDBJ databases">
        <title>Marinospirillum sp. MEB 164 isolated from Lonar lake sediment.</title>
        <authorList>
            <person name="Joshi A."/>
            <person name="Thite S."/>
        </authorList>
    </citation>
    <scope>NUCLEOTIDE SEQUENCE [LARGE SCALE GENOMIC DNA]</scope>
    <source>
        <strain evidence="4 5">MEB164</strain>
    </source>
</reference>
<name>A0ABW8PZJ2_9GAMM</name>
<dbReference type="EMBL" id="JBANFI010000004">
    <property type="protein sequence ID" value="MFK7160797.1"/>
    <property type="molecule type" value="Genomic_DNA"/>
</dbReference>
<organism evidence="4 5">
    <name type="scientific">Marinospirillum alkalitolerans</name>
    <dbReference type="NCBI Taxonomy" id="3123374"/>
    <lineage>
        <taxon>Bacteria</taxon>
        <taxon>Pseudomonadati</taxon>
        <taxon>Pseudomonadota</taxon>
        <taxon>Gammaproteobacteria</taxon>
        <taxon>Oceanospirillales</taxon>
        <taxon>Oceanospirillaceae</taxon>
        <taxon>Marinospirillum</taxon>
    </lineage>
</organism>
<evidence type="ECO:0000313" key="5">
    <source>
        <dbReference type="Proteomes" id="UP001621714"/>
    </source>
</evidence>
<dbReference type="RefSeq" id="WP_405338866.1">
    <property type="nucleotide sequence ID" value="NZ_JBANFI010000004.1"/>
</dbReference>
<feature type="transmembrane region" description="Helical" evidence="1">
    <location>
        <begin position="379"/>
        <end position="399"/>
    </location>
</feature>
<feature type="transmembrane region" description="Helical" evidence="1">
    <location>
        <begin position="308"/>
        <end position="329"/>
    </location>
</feature>
<sequence>MKLARSSLLWVALLLILVGGLHTAWRHLVHQVPLLPGSEQSYWNLEARVELEARGEPLSVRLALPQTQPGYILLDEHTASPGFGLHFHHQGQQRLAEWSTRQASGTQWLYYRAQFLVSPEANTELQVPPPALTHVAWSESLQTAAAGLLERAWLESSDAWSLARAISRYLNDPHNQNSRLLLSELSADEVLVRLLNEAEVPARRLYGLKLEDGRRRQALQPLVQVFQGQKWQVFDAEGSAINGEQQAQYLLWQLNAGPILEVVGGTNSRVTFSMIESTEPSSSVSSTQISDAVLNLSIHSLPLAEQNLFRTLLLLPLGALVVVLLRVLVGFKTSGTFMPVLIALAFLEMSLVTGLISFLVIVGIGLVLRQLLASLNLLLVARVAAVIVCVIGLIALFTVISFHTGLTTGMQVTLFPMIILAWTIERMSILWEEEGAKEVIIQGAGSLITAVLAFSLMDLALMRYWMFNFLGLQLVVLALILLLGSYTGYRLFELWRFKPLMDLQPSKSKED</sequence>
<evidence type="ECO:0000259" key="3">
    <source>
        <dbReference type="Pfam" id="PF14402"/>
    </source>
</evidence>
<evidence type="ECO:0000259" key="2">
    <source>
        <dbReference type="Pfam" id="PF14400"/>
    </source>
</evidence>
<keyword evidence="1" id="KW-0812">Transmembrane</keyword>
<proteinExistence type="predicted"/>